<reference evidence="1 2" key="1">
    <citation type="submission" date="2016-10" db="EMBL/GenBank/DDBJ databases">
        <authorList>
            <person name="de Groot N.N."/>
        </authorList>
    </citation>
    <scope>NUCLEOTIDE SEQUENCE [LARGE SCALE GENOMIC DNA]</scope>
    <source>
        <strain evidence="1 2">DSM 26424</strain>
    </source>
</reference>
<dbReference type="AlphaFoldDB" id="A0A1G8JI92"/>
<dbReference type="EMBL" id="FNEJ01000003">
    <property type="protein sequence ID" value="SDI30925.1"/>
    <property type="molecule type" value="Genomic_DNA"/>
</dbReference>
<dbReference type="OrthoDB" id="371328at2"/>
<dbReference type="STRING" id="555512.SAMN04487993_100379"/>
<accession>A0A1G8JI92</accession>
<dbReference type="InterPro" id="IPR021874">
    <property type="entry name" value="Phage_Mu_Gp27"/>
</dbReference>
<dbReference type="Pfam" id="PF11985">
    <property type="entry name" value="Phage_Mu_Gp27"/>
    <property type="match status" value="1"/>
</dbReference>
<organism evidence="1 2">
    <name type="scientific">Salipiger marinus</name>
    <dbReference type="NCBI Taxonomy" id="555512"/>
    <lineage>
        <taxon>Bacteria</taxon>
        <taxon>Pseudomonadati</taxon>
        <taxon>Pseudomonadota</taxon>
        <taxon>Alphaproteobacteria</taxon>
        <taxon>Rhodobacterales</taxon>
        <taxon>Roseobacteraceae</taxon>
        <taxon>Salipiger</taxon>
    </lineage>
</organism>
<evidence type="ECO:0008006" key="3">
    <source>
        <dbReference type="Google" id="ProtNLM"/>
    </source>
</evidence>
<name>A0A1G8JI92_9RHOB</name>
<dbReference type="RefSeq" id="WP_089844255.1">
    <property type="nucleotide sequence ID" value="NZ_FNEJ01000003.1"/>
</dbReference>
<proteinExistence type="predicted"/>
<sequence>MPAPAKLDLIPPELRAWLREALEARGFAEIVAVTEELNFRLQDCGLEVSIGKTAVGRFSKALKDQREAFSIAETLLSDMDIAAEGELHKVLVQMIATSAVQMIRAVREEDGHLEPKDLMALGRMVKDLMASSGLREKLLADERERVAREAREALQTELAAKLEAGVARGSVNAEAARAAREIMGFA</sequence>
<evidence type="ECO:0000313" key="1">
    <source>
        <dbReference type="EMBL" id="SDI30925.1"/>
    </source>
</evidence>
<dbReference type="Proteomes" id="UP000199093">
    <property type="component" value="Unassembled WGS sequence"/>
</dbReference>
<protein>
    <recommendedName>
        <fullName evidence="3">DUF3486 family protein</fullName>
    </recommendedName>
</protein>
<evidence type="ECO:0000313" key="2">
    <source>
        <dbReference type="Proteomes" id="UP000199093"/>
    </source>
</evidence>
<keyword evidence="2" id="KW-1185">Reference proteome</keyword>
<gene>
    <name evidence="1" type="ORF">SAMN04487993_100379</name>
</gene>